<name>A0ABU6SQ42_9FABA</name>
<comment type="caution">
    <text evidence="3">The sequence shown here is derived from an EMBL/GenBank/DDBJ whole genome shotgun (WGS) entry which is preliminary data.</text>
</comment>
<proteinExistence type="predicted"/>
<reference evidence="3 4" key="1">
    <citation type="journal article" date="2023" name="Plants (Basel)">
        <title>Bridging the Gap: Combining Genomics and Transcriptomics Approaches to Understand Stylosanthes scabra, an Orphan Legume from the Brazilian Caatinga.</title>
        <authorList>
            <person name="Ferreira-Neto J.R.C."/>
            <person name="da Silva M.D."/>
            <person name="Binneck E."/>
            <person name="de Melo N.F."/>
            <person name="da Silva R.H."/>
            <person name="de Melo A.L.T.M."/>
            <person name="Pandolfi V."/>
            <person name="Bustamante F.O."/>
            <person name="Brasileiro-Vidal A.C."/>
            <person name="Benko-Iseppon A.M."/>
        </authorList>
    </citation>
    <scope>NUCLEOTIDE SEQUENCE [LARGE SCALE GENOMIC DNA]</scope>
    <source>
        <tissue evidence="3">Leaves</tissue>
    </source>
</reference>
<dbReference type="Proteomes" id="UP001341840">
    <property type="component" value="Unassembled WGS sequence"/>
</dbReference>
<feature type="compositionally biased region" description="Low complexity" evidence="1">
    <location>
        <begin position="21"/>
        <end position="33"/>
    </location>
</feature>
<dbReference type="Pfam" id="PF20167">
    <property type="entry name" value="Transposase_32"/>
    <property type="match status" value="1"/>
</dbReference>
<sequence>MPSCALRNRAMARKGKEAAATSTPSRSRTTKNSSRGRDDGFPADRFDSQIHYERWKTMENRGFTHERIIRLPEGEPDFWHDRIEGLGWGFMYNAFIPINITLVREFCANFSANHQDTVFLCGRRIPFTENDICRYLNIHVDLPGPGENDAFKEVTERRKGNDLDMELVFSVIGRQGTNWANNPADDTIPERKLDNAILNAQATSWHKLVIANVDPKQHGTTFDLNHAFLIYMLMTKGVVNLPWIMRDVLLKHPMGNSREQDMFCPYGDWKGEQPKVRRGRVIPPPRPPQVQQEE</sequence>
<evidence type="ECO:0000259" key="2">
    <source>
        <dbReference type="Pfam" id="PF20167"/>
    </source>
</evidence>
<gene>
    <name evidence="3" type="ORF">PIB30_075182</name>
</gene>
<evidence type="ECO:0000256" key="1">
    <source>
        <dbReference type="SAM" id="MobiDB-lite"/>
    </source>
</evidence>
<dbReference type="InterPro" id="IPR046796">
    <property type="entry name" value="Transposase_32_dom"/>
</dbReference>
<feature type="compositionally biased region" description="Basic and acidic residues" evidence="1">
    <location>
        <begin position="35"/>
        <end position="44"/>
    </location>
</feature>
<dbReference type="EMBL" id="JASCZI010061367">
    <property type="protein sequence ID" value="MED6138546.1"/>
    <property type="molecule type" value="Genomic_DNA"/>
</dbReference>
<evidence type="ECO:0000313" key="3">
    <source>
        <dbReference type="EMBL" id="MED6138546.1"/>
    </source>
</evidence>
<feature type="domain" description="Putative plant transposon protein" evidence="2">
    <location>
        <begin position="86"/>
        <end position="251"/>
    </location>
</feature>
<protein>
    <recommendedName>
        <fullName evidence="2">Putative plant transposon protein domain-containing protein</fullName>
    </recommendedName>
</protein>
<keyword evidence="4" id="KW-1185">Reference proteome</keyword>
<feature type="region of interest" description="Disordered" evidence="1">
    <location>
        <begin position="1"/>
        <end position="44"/>
    </location>
</feature>
<organism evidence="3 4">
    <name type="scientific">Stylosanthes scabra</name>
    <dbReference type="NCBI Taxonomy" id="79078"/>
    <lineage>
        <taxon>Eukaryota</taxon>
        <taxon>Viridiplantae</taxon>
        <taxon>Streptophyta</taxon>
        <taxon>Embryophyta</taxon>
        <taxon>Tracheophyta</taxon>
        <taxon>Spermatophyta</taxon>
        <taxon>Magnoliopsida</taxon>
        <taxon>eudicotyledons</taxon>
        <taxon>Gunneridae</taxon>
        <taxon>Pentapetalae</taxon>
        <taxon>rosids</taxon>
        <taxon>fabids</taxon>
        <taxon>Fabales</taxon>
        <taxon>Fabaceae</taxon>
        <taxon>Papilionoideae</taxon>
        <taxon>50 kb inversion clade</taxon>
        <taxon>dalbergioids sensu lato</taxon>
        <taxon>Dalbergieae</taxon>
        <taxon>Pterocarpus clade</taxon>
        <taxon>Stylosanthes</taxon>
    </lineage>
</organism>
<feature type="region of interest" description="Disordered" evidence="1">
    <location>
        <begin position="271"/>
        <end position="294"/>
    </location>
</feature>
<evidence type="ECO:0000313" key="4">
    <source>
        <dbReference type="Proteomes" id="UP001341840"/>
    </source>
</evidence>
<accession>A0ABU6SQ42</accession>